<comment type="caution">
    <text evidence="1">The sequence shown here is derived from an EMBL/GenBank/DDBJ whole genome shotgun (WGS) entry which is preliminary data.</text>
</comment>
<gene>
    <name evidence="1" type="ORF">CLHUN_01940</name>
</gene>
<keyword evidence="2" id="KW-1185">Reference proteome</keyword>
<evidence type="ECO:0000313" key="2">
    <source>
        <dbReference type="Proteomes" id="UP000191554"/>
    </source>
</evidence>
<sequence length="188" mass="21133">MNPFSISGHWRIDPDNRQDRKDGRCLIRKMTPEEVKEYGPATVQVEKRKSEIAAIPGMVRKDIFMKKIKKERLIEICSEHGFTAEAYKIAAKEFAVSISSVKNYVSTNNLKSDVVAKKLHGTEESSLAQHKPDILAETPCSANEELEIITRIKSILQENHSLTGENTALKENMSKVKAALEDILKLIA</sequence>
<dbReference type="STRING" id="48256.CLHUN_01940"/>
<dbReference type="RefSeq" id="WP_080062693.1">
    <property type="nucleotide sequence ID" value="NZ_MZGX01000001.1"/>
</dbReference>
<dbReference type="EMBL" id="MZGX01000001">
    <property type="protein sequence ID" value="OPX46378.1"/>
    <property type="molecule type" value="Genomic_DNA"/>
</dbReference>
<organism evidence="1 2">
    <name type="scientific">Ruminiclostridium hungatei</name>
    <name type="common">Clostridium hungatei</name>
    <dbReference type="NCBI Taxonomy" id="48256"/>
    <lineage>
        <taxon>Bacteria</taxon>
        <taxon>Bacillati</taxon>
        <taxon>Bacillota</taxon>
        <taxon>Clostridia</taxon>
        <taxon>Eubacteriales</taxon>
        <taxon>Oscillospiraceae</taxon>
        <taxon>Ruminiclostridium</taxon>
    </lineage>
</organism>
<dbReference type="Proteomes" id="UP000191554">
    <property type="component" value="Unassembled WGS sequence"/>
</dbReference>
<dbReference type="OrthoDB" id="9975517at2"/>
<protein>
    <submittedName>
        <fullName evidence="1">Uncharacterized protein</fullName>
    </submittedName>
</protein>
<accession>A0A1V4SR58</accession>
<proteinExistence type="predicted"/>
<evidence type="ECO:0000313" key="1">
    <source>
        <dbReference type="EMBL" id="OPX46378.1"/>
    </source>
</evidence>
<name>A0A1V4SR58_RUMHU</name>
<reference evidence="1 2" key="1">
    <citation type="submission" date="2017-03" db="EMBL/GenBank/DDBJ databases">
        <title>Genome sequence of Clostridium hungatei DSM 14427.</title>
        <authorList>
            <person name="Poehlein A."/>
            <person name="Daniel R."/>
        </authorList>
    </citation>
    <scope>NUCLEOTIDE SEQUENCE [LARGE SCALE GENOMIC DNA]</scope>
    <source>
        <strain evidence="1 2">DSM 14427</strain>
    </source>
</reference>
<dbReference type="AlphaFoldDB" id="A0A1V4SR58"/>